<reference evidence="3 4" key="1">
    <citation type="submission" date="2018-03" db="EMBL/GenBank/DDBJ databases">
        <title>Genomic Encyclopedia of Archaeal and Bacterial Type Strains, Phase II (KMG-II): from individual species to whole genera.</title>
        <authorList>
            <person name="Goeker M."/>
        </authorList>
    </citation>
    <scope>NUCLEOTIDE SEQUENCE [LARGE SCALE GENOMIC DNA]</scope>
    <source>
        <strain evidence="3 4">DSM 27267</strain>
    </source>
</reference>
<evidence type="ECO:0000313" key="4">
    <source>
        <dbReference type="Proteomes" id="UP000240621"/>
    </source>
</evidence>
<evidence type="ECO:0000313" key="2">
    <source>
        <dbReference type="EMBL" id="GET22112.1"/>
    </source>
</evidence>
<evidence type="ECO:0000313" key="3">
    <source>
        <dbReference type="EMBL" id="PSK80593.1"/>
    </source>
</evidence>
<dbReference type="PANTHER" id="PTHR42695">
    <property type="entry name" value="GLUTAMINE AMIDOTRANSFERASE YLR126C-RELATED"/>
    <property type="match status" value="1"/>
</dbReference>
<dbReference type="AlphaFoldDB" id="A0A2P8C6J2"/>
<organism evidence="3 4">
    <name type="scientific">Prolixibacter denitrificans</name>
    <dbReference type="NCBI Taxonomy" id="1541063"/>
    <lineage>
        <taxon>Bacteria</taxon>
        <taxon>Pseudomonadati</taxon>
        <taxon>Bacteroidota</taxon>
        <taxon>Bacteroidia</taxon>
        <taxon>Marinilabiliales</taxon>
        <taxon>Prolixibacteraceae</taxon>
        <taxon>Prolixibacter</taxon>
    </lineage>
</organism>
<dbReference type="SUPFAM" id="SSF52317">
    <property type="entry name" value="Class I glutamine amidotransferase-like"/>
    <property type="match status" value="1"/>
</dbReference>
<dbReference type="InterPro" id="IPR044992">
    <property type="entry name" value="ChyE-like"/>
</dbReference>
<proteinExistence type="predicted"/>
<reference evidence="2 5" key="2">
    <citation type="submission" date="2019-10" db="EMBL/GenBank/DDBJ databases">
        <title>Prolixibacter strains distinguished by the presence of nitrate reductase genes were adept at nitrate-dependent anaerobic corrosion of metallic iron and carbon steel.</title>
        <authorList>
            <person name="Iino T."/>
            <person name="Shono N."/>
            <person name="Ito K."/>
            <person name="Nakamura R."/>
            <person name="Sueoka K."/>
            <person name="Harayama S."/>
            <person name="Ohkuma M."/>
        </authorList>
    </citation>
    <scope>NUCLEOTIDE SEQUENCE [LARGE SCALE GENOMIC DNA]</scope>
    <source>
        <strain evidence="2 5">MIC1-1</strain>
    </source>
</reference>
<dbReference type="PROSITE" id="PS51273">
    <property type="entry name" value="GATASE_TYPE_1"/>
    <property type="match status" value="1"/>
</dbReference>
<dbReference type="CDD" id="cd01741">
    <property type="entry name" value="GATase1_1"/>
    <property type="match status" value="1"/>
</dbReference>
<keyword evidence="3" id="KW-0315">Glutamine amidotransferase</keyword>
<gene>
    <name evidence="3" type="ORF">CLV93_11430</name>
    <name evidence="2" type="ORF">JCM18694_23580</name>
</gene>
<dbReference type="GO" id="GO:0005829">
    <property type="term" value="C:cytosol"/>
    <property type="evidence" value="ECO:0007669"/>
    <property type="project" value="TreeGrafter"/>
</dbReference>
<dbReference type="EMBL" id="BLAU01000001">
    <property type="protein sequence ID" value="GET22112.1"/>
    <property type="molecule type" value="Genomic_DNA"/>
</dbReference>
<dbReference type="Proteomes" id="UP000396862">
    <property type="component" value="Unassembled WGS sequence"/>
</dbReference>
<evidence type="ECO:0000259" key="1">
    <source>
        <dbReference type="Pfam" id="PF00117"/>
    </source>
</evidence>
<dbReference type="GO" id="GO:0016740">
    <property type="term" value="F:transferase activity"/>
    <property type="evidence" value="ECO:0007669"/>
    <property type="project" value="UniProtKB-KW"/>
</dbReference>
<name>A0A2P8C6J2_9BACT</name>
<dbReference type="Pfam" id="PF00117">
    <property type="entry name" value="GATase"/>
    <property type="match status" value="1"/>
</dbReference>
<dbReference type="InterPro" id="IPR029062">
    <property type="entry name" value="Class_I_gatase-like"/>
</dbReference>
<evidence type="ECO:0000313" key="5">
    <source>
        <dbReference type="Proteomes" id="UP000396862"/>
    </source>
</evidence>
<dbReference type="PANTHER" id="PTHR42695:SF5">
    <property type="entry name" value="GLUTAMINE AMIDOTRANSFERASE YLR126C-RELATED"/>
    <property type="match status" value="1"/>
</dbReference>
<keyword evidence="3" id="KW-0808">Transferase</keyword>
<dbReference type="InterPro" id="IPR017926">
    <property type="entry name" value="GATASE"/>
</dbReference>
<accession>A0A2P8C6J2</accession>
<sequence length="234" mass="27033">MKPIRIHYLQHVPFEDLGCIEQWITQNHHPSTVTRFFENDELPSLSDFDMLIVMGGPMGIYDDKEYPWLTEERQFIRKAIDANKTVLGICLGSQLIAHAMGAKVYPNREKEIGWFDISLTEQGHQSRLLEGFDETFPVFHWHGDTFELPAGAHHLFQSEGCVNQAFIRDHVLALQFHFEVTPESLNEMVKHGKEELTDGKYIQSAEEILAHQQLIPQNNDLMFTILDRLVSNVF</sequence>
<dbReference type="EMBL" id="PYGC01000014">
    <property type="protein sequence ID" value="PSK80593.1"/>
    <property type="molecule type" value="Genomic_DNA"/>
</dbReference>
<feature type="domain" description="Glutamine amidotransferase" evidence="1">
    <location>
        <begin position="32"/>
        <end position="185"/>
    </location>
</feature>
<dbReference type="RefSeq" id="WP_106543706.1">
    <property type="nucleotide sequence ID" value="NZ_BLAU01000001.1"/>
</dbReference>
<comment type="caution">
    <text evidence="3">The sequence shown here is derived from an EMBL/GenBank/DDBJ whole genome shotgun (WGS) entry which is preliminary data.</text>
</comment>
<dbReference type="Gene3D" id="3.40.50.880">
    <property type="match status" value="1"/>
</dbReference>
<keyword evidence="5" id="KW-1185">Reference proteome</keyword>
<dbReference type="OrthoDB" id="9807137at2"/>
<dbReference type="Proteomes" id="UP000240621">
    <property type="component" value="Unassembled WGS sequence"/>
</dbReference>
<dbReference type="FunFam" id="3.40.50.880:FF:000033">
    <property type="entry name" value="Glutamine amidotransferase class-I"/>
    <property type="match status" value="1"/>
</dbReference>
<protein>
    <submittedName>
        <fullName evidence="2 3">Amidotransferase</fullName>
    </submittedName>
</protein>